<sequence>MIGSLTRPSGLVLGRYPPNGGQLRVAGRTTRLGHDLAAEAAAYLRPAAAAEHPWPEQLPAGWASGPHGKGNPVTYRRVVPELVVEVLVGVARERGRWRHPMRCLRRRLELSPDAVQRGTRLDAGPAA</sequence>
<comment type="caution">
    <text evidence="1">The sequence shown here is derived from an EMBL/GenBank/DDBJ whole genome shotgun (WGS) entry which is preliminary data.</text>
</comment>
<protein>
    <recommendedName>
        <fullName evidence="3">DNA ligase (ATP)</fullName>
    </recommendedName>
</protein>
<proteinExistence type="predicted"/>
<evidence type="ECO:0000313" key="2">
    <source>
        <dbReference type="Proteomes" id="UP001597097"/>
    </source>
</evidence>
<dbReference type="EMBL" id="JBHUCM010000053">
    <property type="protein sequence ID" value="MFD1545945.1"/>
    <property type="molecule type" value="Genomic_DNA"/>
</dbReference>
<reference evidence="2" key="1">
    <citation type="journal article" date="2019" name="Int. J. Syst. Evol. Microbiol.">
        <title>The Global Catalogue of Microorganisms (GCM) 10K type strain sequencing project: providing services to taxonomists for standard genome sequencing and annotation.</title>
        <authorList>
            <consortium name="The Broad Institute Genomics Platform"/>
            <consortium name="The Broad Institute Genome Sequencing Center for Infectious Disease"/>
            <person name="Wu L."/>
            <person name="Ma J."/>
        </authorList>
    </citation>
    <scope>NUCLEOTIDE SEQUENCE [LARGE SCALE GENOMIC DNA]</scope>
    <source>
        <strain evidence="2">CGMCC 1.15399</strain>
    </source>
</reference>
<gene>
    <name evidence="1" type="ORF">ACFSJ0_53515</name>
</gene>
<keyword evidence="2" id="KW-1185">Reference proteome</keyword>
<evidence type="ECO:0000313" key="1">
    <source>
        <dbReference type="EMBL" id="MFD1545945.1"/>
    </source>
</evidence>
<evidence type="ECO:0008006" key="3">
    <source>
        <dbReference type="Google" id="ProtNLM"/>
    </source>
</evidence>
<dbReference type="Proteomes" id="UP001597097">
    <property type="component" value="Unassembled WGS sequence"/>
</dbReference>
<name>A0ABW4GSX5_9ACTN</name>
<organism evidence="1 2">
    <name type="scientific">Nonomuraea guangzhouensis</name>
    <dbReference type="NCBI Taxonomy" id="1291555"/>
    <lineage>
        <taxon>Bacteria</taxon>
        <taxon>Bacillati</taxon>
        <taxon>Actinomycetota</taxon>
        <taxon>Actinomycetes</taxon>
        <taxon>Streptosporangiales</taxon>
        <taxon>Streptosporangiaceae</taxon>
        <taxon>Nonomuraea</taxon>
    </lineage>
</organism>
<dbReference type="RefSeq" id="WP_219537590.1">
    <property type="nucleotide sequence ID" value="NZ_JAHKRM010000039.1"/>
</dbReference>
<accession>A0ABW4GSX5</accession>